<dbReference type="PANTHER" id="PTHR37164:SF1">
    <property type="entry name" value="BACTERIOHEMERYTHRIN"/>
    <property type="match status" value="1"/>
</dbReference>
<dbReference type="GO" id="GO:0046872">
    <property type="term" value="F:metal ion binding"/>
    <property type="evidence" value="ECO:0007669"/>
    <property type="project" value="UniProtKB-KW"/>
</dbReference>
<dbReference type="NCBIfam" id="TIGR02481">
    <property type="entry name" value="hemeryth_dom"/>
    <property type="match status" value="1"/>
</dbReference>
<dbReference type="InterPro" id="IPR050669">
    <property type="entry name" value="Hemerythrin"/>
</dbReference>
<reference evidence="7" key="1">
    <citation type="journal article" date="2017" name="Environ. Microbiol. Rep.">
        <title>Genetic Diversity of Marine Anaerobic Ammonium-Oxidizing Bacteria as Revealed by Genomic and Proteomic Analyses of 'Candidatus Scalindua japonica'.</title>
        <authorList>
            <person name="Oshiki M."/>
            <person name="Mizuto K."/>
            <person name="Kimura Z."/>
            <person name="Kindaichi T."/>
            <person name="Satoh H."/>
            <person name="Okabe S."/>
        </authorList>
    </citation>
    <scope>NUCLEOTIDE SEQUENCE [LARGE SCALE GENOMIC DNA]</scope>
    <source>
        <strain evidence="7">husup-a2</strain>
    </source>
</reference>
<dbReference type="GO" id="GO:0005344">
    <property type="term" value="F:oxygen carrier activity"/>
    <property type="evidence" value="ECO:0007669"/>
    <property type="project" value="UniProtKB-KW"/>
</dbReference>
<dbReference type="Proteomes" id="UP000218542">
    <property type="component" value="Unassembled WGS sequence"/>
</dbReference>
<protein>
    <submittedName>
        <fullName evidence="6">Hemerythrin-like metal-binding domain-containing protein</fullName>
    </submittedName>
</protein>
<keyword evidence="2" id="KW-0561">Oxygen transport</keyword>
<dbReference type="OrthoDB" id="9797092at2"/>
<evidence type="ECO:0000313" key="6">
    <source>
        <dbReference type="EMBL" id="GAX60628.1"/>
    </source>
</evidence>
<keyword evidence="2" id="KW-0813">Transport</keyword>
<dbReference type="AlphaFoldDB" id="A0A286TXL3"/>
<dbReference type="Gene3D" id="1.20.120.50">
    <property type="entry name" value="Hemerythrin-like"/>
    <property type="match status" value="1"/>
</dbReference>
<keyword evidence="3" id="KW-0479">Metal-binding</keyword>
<dbReference type="InterPro" id="IPR012312">
    <property type="entry name" value="Hemerythrin-like"/>
</dbReference>
<dbReference type="Pfam" id="PF01814">
    <property type="entry name" value="Hemerythrin"/>
    <property type="match status" value="1"/>
</dbReference>
<dbReference type="InterPro" id="IPR035938">
    <property type="entry name" value="Hemerythrin-like_sf"/>
</dbReference>
<dbReference type="EMBL" id="BAOS01000013">
    <property type="protein sequence ID" value="GAX60628.1"/>
    <property type="molecule type" value="Genomic_DNA"/>
</dbReference>
<comment type="similarity">
    <text evidence="1">Belongs to the hemerythrin family.</text>
</comment>
<dbReference type="SUPFAM" id="SSF47188">
    <property type="entry name" value="Hemerythrin-like"/>
    <property type="match status" value="1"/>
</dbReference>
<dbReference type="RefSeq" id="WP_096894020.1">
    <property type="nucleotide sequence ID" value="NZ_BAOS01000013.1"/>
</dbReference>
<evidence type="ECO:0000256" key="2">
    <source>
        <dbReference type="ARBA" id="ARBA00022621"/>
    </source>
</evidence>
<dbReference type="NCBIfam" id="NF033749">
    <property type="entry name" value="bact_hemeryth"/>
    <property type="match status" value="1"/>
</dbReference>
<evidence type="ECO:0000256" key="3">
    <source>
        <dbReference type="ARBA" id="ARBA00022723"/>
    </source>
</evidence>
<gene>
    <name evidence="6" type="ORF">SCALIN_C13_0141</name>
</gene>
<evidence type="ECO:0000259" key="5">
    <source>
        <dbReference type="Pfam" id="PF01814"/>
    </source>
</evidence>
<keyword evidence="4" id="KW-0408">Iron</keyword>
<dbReference type="PANTHER" id="PTHR37164">
    <property type="entry name" value="BACTERIOHEMERYTHRIN"/>
    <property type="match status" value="1"/>
</dbReference>
<feature type="domain" description="Hemerythrin-like" evidence="5">
    <location>
        <begin position="15"/>
        <end position="124"/>
    </location>
</feature>
<evidence type="ECO:0000313" key="7">
    <source>
        <dbReference type="Proteomes" id="UP000218542"/>
    </source>
</evidence>
<name>A0A286TXL3_9BACT</name>
<evidence type="ECO:0000256" key="1">
    <source>
        <dbReference type="ARBA" id="ARBA00010587"/>
    </source>
</evidence>
<keyword evidence="7" id="KW-1185">Reference proteome</keyword>
<organism evidence="6 7">
    <name type="scientific">Candidatus Scalindua japonica</name>
    <dbReference type="NCBI Taxonomy" id="1284222"/>
    <lineage>
        <taxon>Bacteria</taxon>
        <taxon>Pseudomonadati</taxon>
        <taxon>Planctomycetota</taxon>
        <taxon>Candidatus Brocadiia</taxon>
        <taxon>Candidatus Brocadiales</taxon>
        <taxon>Candidatus Scalinduaceae</taxon>
        <taxon>Candidatus Scalindua</taxon>
    </lineage>
</organism>
<proteinExistence type="inferred from homology"/>
<dbReference type="InterPro" id="IPR012827">
    <property type="entry name" value="Hemerythrin_metal-bd"/>
</dbReference>
<dbReference type="InterPro" id="IPR016131">
    <property type="entry name" value="Haemerythrin_Fe_BS"/>
</dbReference>
<sequence length="133" mass="15665">MIKWDDKYSVGLSCIDEEHKKFIDIINKVIHAKQRIDNSKELTSILNEMNSYVLTHFANEEANMIKSNYPDYENHKKEHQGFYMQLMALHDSVSKSGPQLACEILEHLKNWLVNHIEGTDRKYIKCFKEHGLK</sequence>
<evidence type="ECO:0000256" key="4">
    <source>
        <dbReference type="ARBA" id="ARBA00023004"/>
    </source>
</evidence>
<comment type="caution">
    <text evidence="6">The sequence shown here is derived from an EMBL/GenBank/DDBJ whole genome shotgun (WGS) entry which is preliminary data.</text>
</comment>
<accession>A0A286TXL3</accession>
<dbReference type="CDD" id="cd12107">
    <property type="entry name" value="Hemerythrin"/>
    <property type="match status" value="1"/>
</dbReference>
<dbReference type="PROSITE" id="PS00550">
    <property type="entry name" value="HEMERYTHRINS"/>
    <property type="match status" value="1"/>
</dbReference>